<accession>A0AAW0ZW32</accession>
<comment type="caution">
    <text evidence="2">The sequence shown here is derived from an EMBL/GenBank/DDBJ whole genome shotgun (WGS) entry which is preliminary data.</text>
</comment>
<dbReference type="EMBL" id="JAWNGG020000103">
    <property type="protein sequence ID" value="KAK9301890.1"/>
    <property type="molecule type" value="Genomic_DNA"/>
</dbReference>
<evidence type="ECO:0000313" key="3">
    <source>
        <dbReference type="Proteomes" id="UP001432146"/>
    </source>
</evidence>
<dbReference type="AlphaFoldDB" id="A0AAW0ZW32"/>
<dbReference type="Pfam" id="PF13961">
    <property type="entry name" value="DUF4219"/>
    <property type="match status" value="1"/>
</dbReference>
<evidence type="ECO:0000259" key="1">
    <source>
        <dbReference type="Pfam" id="PF13961"/>
    </source>
</evidence>
<protein>
    <recommendedName>
        <fullName evidence="1">DUF4219 domain-containing protein</fullName>
    </recommendedName>
</protein>
<gene>
    <name evidence="2" type="ORF">QLX08_005888</name>
</gene>
<feature type="domain" description="DUF4219" evidence="1">
    <location>
        <begin position="12"/>
        <end position="38"/>
    </location>
</feature>
<reference evidence="2 3" key="1">
    <citation type="submission" date="2024-05" db="EMBL/GenBank/DDBJ databases">
        <title>The nuclear and mitochondrial genome assemblies of Tetragonisca angustula (Apidae: Meliponini), a tiny yet remarkable pollinator in the Neotropics.</title>
        <authorList>
            <person name="Ferrari R."/>
            <person name="Ricardo P.C."/>
            <person name="Dias F.C."/>
            <person name="Araujo N.S."/>
            <person name="Soares D.O."/>
            <person name="Zhou Q.-S."/>
            <person name="Zhu C.-D."/>
            <person name="Coutinho L."/>
            <person name="Airas M.C."/>
            <person name="Batista T.M."/>
        </authorList>
    </citation>
    <scope>NUCLEOTIDE SEQUENCE [LARGE SCALE GENOMIC DNA]</scope>
    <source>
        <strain evidence="2">ASF017062</strain>
        <tissue evidence="2">Abdomen</tissue>
    </source>
</reference>
<sequence>MVQMLRSTNTKLNNENYETWKFKIELLLIKEGLWNIVNEIKPERPNEDWIEKDGQVKATIGLTVEN</sequence>
<organism evidence="2 3">
    <name type="scientific">Tetragonisca angustula</name>
    <dbReference type="NCBI Taxonomy" id="166442"/>
    <lineage>
        <taxon>Eukaryota</taxon>
        <taxon>Metazoa</taxon>
        <taxon>Ecdysozoa</taxon>
        <taxon>Arthropoda</taxon>
        <taxon>Hexapoda</taxon>
        <taxon>Insecta</taxon>
        <taxon>Pterygota</taxon>
        <taxon>Neoptera</taxon>
        <taxon>Endopterygota</taxon>
        <taxon>Hymenoptera</taxon>
        <taxon>Apocrita</taxon>
        <taxon>Aculeata</taxon>
        <taxon>Apoidea</taxon>
        <taxon>Anthophila</taxon>
        <taxon>Apidae</taxon>
        <taxon>Tetragonisca</taxon>
    </lineage>
</organism>
<dbReference type="Proteomes" id="UP001432146">
    <property type="component" value="Unassembled WGS sequence"/>
</dbReference>
<keyword evidence="3" id="KW-1185">Reference proteome</keyword>
<name>A0AAW0ZW32_9HYME</name>
<dbReference type="InterPro" id="IPR025314">
    <property type="entry name" value="DUF4219"/>
</dbReference>
<proteinExistence type="predicted"/>
<evidence type="ECO:0000313" key="2">
    <source>
        <dbReference type="EMBL" id="KAK9301890.1"/>
    </source>
</evidence>